<reference evidence="2" key="2">
    <citation type="submission" date="2025-09" db="UniProtKB">
        <authorList>
            <consortium name="Ensembl"/>
        </authorList>
    </citation>
    <scope>IDENTIFICATION</scope>
</reference>
<name>A0A670JY25_PODMU</name>
<proteinExistence type="predicted"/>
<feature type="compositionally biased region" description="Acidic residues" evidence="1">
    <location>
        <begin position="36"/>
        <end position="45"/>
    </location>
</feature>
<dbReference type="AlphaFoldDB" id="A0A670JY25"/>
<feature type="compositionally biased region" description="Polar residues" evidence="1">
    <location>
        <begin position="23"/>
        <end position="32"/>
    </location>
</feature>
<accession>A0A670JY25</accession>
<feature type="region of interest" description="Disordered" evidence="1">
    <location>
        <begin position="1"/>
        <end position="55"/>
    </location>
</feature>
<dbReference type="Ensembl" id="ENSPMRT00000030489.1">
    <property type="protein sequence ID" value="ENSPMRP00000028745.1"/>
    <property type="gene ID" value="ENSPMRG00000018576.1"/>
</dbReference>
<organism evidence="2 3">
    <name type="scientific">Podarcis muralis</name>
    <name type="common">Wall lizard</name>
    <name type="synonym">Lacerta muralis</name>
    <dbReference type="NCBI Taxonomy" id="64176"/>
    <lineage>
        <taxon>Eukaryota</taxon>
        <taxon>Metazoa</taxon>
        <taxon>Chordata</taxon>
        <taxon>Craniata</taxon>
        <taxon>Vertebrata</taxon>
        <taxon>Euteleostomi</taxon>
        <taxon>Lepidosauria</taxon>
        <taxon>Squamata</taxon>
        <taxon>Bifurcata</taxon>
        <taxon>Unidentata</taxon>
        <taxon>Episquamata</taxon>
        <taxon>Laterata</taxon>
        <taxon>Lacertibaenia</taxon>
        <taxon>Lacertidae</taxon>
        <taxon>Podarcis</taxon>
    </lineage>
</organism>
<keyword evidence="3" id="KW-1185">Reference proteome</keyword>
<dbReference type="Gene3D" id="3.30.200.20">
    <property type="entry name" value="Phosphorylase Kinase, domain 1"/>
    <property type="match status" value="1"/>
</dbReference>
<evidence type="ECO:0000313" key="2">
    <source>
        <dbReference type="Ensembl" id="ENSPMRP00000028745.1"/>
    </source>
</evidence>
<dbReference type="OMA" id="PPETEMP"/>
<evidence type="ECO:0008006" key="4">
    <source>
        <dbReference type="Google" id="ProtNLM"/>
    </source>
</evidence>
<dbReference type="Proteomes" id="UP000472272">
    <property type="component" value="Unplaced"/>
</dbReference>
<protein>
    <recommendedName>
        <fullName evidence="4">AGC-kinase C-terminal domain-containing protein</fullName>
    </recommendedName>
</protein>
<evidence type="ECO:0000256" key="1">
    <source>
        <dbReference type="SAM" id="MobiDB-lite"/>
    </source>
</evidence>
<reference evidence="2" key="1">
    <citation type="submission" date="2025-08" db="UniProtKB">
        <authorList>
            <consortium name="Ensembl"/>
        </authorList>
    </citation>
    <scope>IDENTIFICATION</scope>
</reference>
<evidence type="ECO:0000313" key="3">
    <source>
        <dbReference type="Proteomes" id="UP000472272"/>
    </source>
</evidence>
<sequence>DLQKGWQDWQGDLTKSVFPPTGQVASPTDTSNFDSFPEDNDEPPPDDNSGWDIDF</sequence>